<feature type="compositionally biased region" description="Low complexity" evidence="1">
    <location>
        <begin position="108"/>
        <end position="123"/>
    </location>
</feature>
<dbReference type="EMBL" id="JH126399">
    <property type="protein sequence ID" value="EGX96429.1"/>
    <property type="molecule type" value="Genomic_DNA"/>
</dbReference>
<dbReference type="GeneID" id="18163118"/>
<dbReference type="eggNOG" id="ENOG502RN00">
    <property type="taxonomic scope" value="Eukaryota"/>
</dbReference>
<dbReference type="KEGG" id="cmt:CCM_01085"/>
<dbReference type="OrthoDB" id="5238042at2759"/>
<dbReference type="RefSeq" id="XP_006666306.1">
    <property type="nucleotide sequence ID" value="XM_006666243.1"/>
</dbReference>
<accession>G3J348</accession>
<evidence type="ECO:0000313" key="3">
    <source>
        <dbReference type="Proteomes" id="UP000001610"/>
    </source>
</evidence>
<proteinExistence type="predicted"/>
<dbReference type="OMA" id="CPTFLDY"/>
<keyword evidence="3" id="KW-1185">Reference proteome</keyword>
<name>G3J348_CORMM</name>
<dbReference type="AlphaFoldDB" id="G3J348"/>
<evidence type="ECO:0000313" key="2">
    <source>
        <dbReference type="EMBL" id="EGX96429.1"/>
    </source>
</evidence>
<dbReference type="Proteomes" id="UP000001610">
    <property type="component" value="Unassembled WGS sequence"/>
</dbReference>
<evidence type="ECO:0000256" key="1">
    <source>
        <dbReference type="SAM" id="MobiDB-lite"/>
    </source>
</evidence>
<sequence length="214" mass="22675">MHHTADIPAVHAASSATSSPRSIIDREREHKAIPGSFSYNLGRRRGPPPPLLDQSAVLSPSRSVRSIVAWIESSSSVVVAPTRPAASDESGAAMRFKALSPCQRRGGSSSSSSLVLSPSPTSASLRPRFHADDDCATFLDYQQYFATESLARCLDEHSSVETVVSGADTTEGRVHMMREGAARGGLRRVAGKDERFASDGAAADKRSPADVAAL</sequence>
<dbReference type="VEuPathDB" id="FungiDB:CCM_01085"/>
<feature type="region of interest" description="Disordered" evidence="1">
    <location>
        <begin position="100"/>
        <end position="123"/>
    </location>
</feature>
<dbReference type="InParanoid" id="G3J348"/>
<dbReference type="HOGENOM" id="CLU_1360190_0_0_1"/>
<reference evidence="2 3" key="1">
    <citation type="journal article" date="2011" name="Genome Biol.">
        <title>Genome sequence of the insect pathogenic fungus Cordyceps militaris, a valued traditional Chinese medicine.</title>
        <authorList>
            <person name="Zheng P."/>
            <person name="Xia Y."/>
            <person name="Xiao G."/>
            <person name="Xiong C."/>
            <person name="Hu X."/>
            <person name="Zhang S."/>
            <person name="Zheng H."/>
            <person name="Huang Y."/>
            <person name="Zhou Y."/>
            <person name="Wang S."/>
            <person name="Zhao G.P."/>
            <person name="Liu X."/>
            <person name="St Leger R.J."/>
            <person name="Wang C."/>
        </authorList>
    </citation>
    <scope>NUCLEOTIDE SEQUENCE [LARGE SCALE GENOMIC DNA]</scope>
    <source>
        <strain evidence="2 3">CM01</strain>
    </source>
</reference>
<feature type="compositionally biased region" description="Basic and acidic residues" evidence="1">
    <location>
        <begin position="23"/>
        <end position="32"/>
    </location>
</feature>
<gene>
    <name evidence="2" type="ORF">CCM_01085</name>
</gene>
<protein>
    <submittedName>
        <fullName evidence="2">Uncharacterized protein</fullName>
    </submittedName>
</protein>
<feature type="region of interest" description="Disordered" evidence="1">
    <location>
        <begin position="1"/>
        <end position="57"/>
    </location>
</feature>
<organism evidence="2 3">
    <name type="scientific">Cordyceps militaris (strain CM01)</name>
    <name type="common">Caterpillar fungus</name>
    <dbReference type="NCBI Taxonomy" id="983644"/>
    <lineage>
        <taxon>Eukaryota</taxon>
        <taxon>Fungi</taxon>
        <taxon>Dikarya</taxon>
        <taxon>Ascomycota</taxon>
        <taxon>Pezizomycotina</taxon>
        <taxon>Sordariomycetes</taxon>
        <taxon>Hypocreomycetidae</taxon>
        <taxon>Hypocreales</taxon>
        <taxon>Cordycipitaceae</taxon>
        <taxon>Cordyceps</taxon>
    </lineage>
</organism>